<name>A0A212LV85_9FIRM</name>
<organism evidence="1">
    <name type="scientific">uncultured Sporomusa sp</name>
    <dbReference type="NCBI Taxonomy" id="307249"/>
    <lineage>
        <taxon>Bacteria</taxon>
        <taxon>Bacillati</taxon>
        <taxon>Bacillota</taxon>
        <taxon>Negativicutes</taxon>
        <taxon>Selenomonadales</taxon>
        <taxon>Sporomusaceae</taxon>
        <taxon>Sporomusa</taxon>
        <taxon>environmental samples</taxon>
    </lineage>
</organism>
<proteinExistence type="predicted"/>
<evidence type="ECO:0000313" key="1">
    <source>
        <dbReference type="EMBL" id="SCM81319.1"/>
    </source>
</evidence>
<sequence length="40" mass="4487">MISKNETVIFTLKEQANWVLFQLKREGKGAAKTSSFPNSS</sequence>
<gene>
    <name evidence="1" type="ORF">KL86SPO_31498</name>
</gene>
<protein>
    <submittedName>
        <fullName evidence="1">Uncharacterized protein</fullName>
    </submittedName>
</protein>
<reference evidence="1" key="1">
    <citation type="submission" date="2016-08" db="EMBL/GenBank/DDBJ databases">
        <authorList>
            <person name="Seilhamer J.J."/>
        </authorList>
    </citation>
    <scope>NUCLEOTIDE SEQUENCE</scope>
    <source>
        <strain evidence="1">86</strain>
    </source>
</reference>
<dbReference type="AlphaFoldDB" id="A0A212LV85"/>
<accession>A0A212LV85</accession>
<dbReference type="EMBL" id="FMJE01000003">
    <property type="protein sequence ID" value="SCM81319.1"/>
    <property type="molecule type" value="Genomic_DNA"/>
</dbReference>